<dbReference type="EMBL" id="OD000047">
    <property type="protein sequence ID" value="CAD7395441.1"/>
    <property type="molecule type" value="Genomic_DNA"/>
</dbReference>
<protein>
    <recommendedName>
        <fullName evidence="8">MHD1 domain-containing protein</fullName>
    </recommendedName>
</protein>
<organism evidence="9">
    <name type="scientific">Timema poppense</name>
    <name type="common">Walking stick</name>
    <dbReference type="NCBI Taxonomy" id="170557"/>
    <lineage>
        <taxon>Eukaryota</taxon>
        <taxon>Metazoa</taxon>
        <taxon>Ecdysozoa</taxon>
        <taxon>Arthropoda</taxon>
        <taxon>Hexapoda</taxon>
        <taxon>Insecta</taxon>
        <taxon>Pterygota</taxon>
        <taxon>Neoptera</taxon>
        <taxon>Polyneoptera</taxon>
        <taxon>Phasmatodea</taxon>
        <taxon>Timematodea</taxon>
        <taxon>Timematoidea</taxon>
        <taxon>Timematidae</taxon>
        <taxon>Timema</taxon>
    </lineage>
</organism>
<dbReference type="PANTHER" id="PTHR12166">
    <property type="entry name" value="CALCIUM-DEPENDENT SECRETION ACTIVATOR"/>
    <property type="match status" value="1"/>
</dbReference>
<accession>A0A7R9CFD6</accession>
<dbReference type="PANTHER" id="PTHR12166:SF8">
    <property type="entry name" value="CALCIUM-DEPENDENT SECRETION ACTIVATOR"/>
    <property type="match status" value="1"/>
</dbReference>
<evidence type="ECO:0000256" key="3">
    <source>
        <dbReference type="ARBA" id="ARBA00023018"/>
    </source>
</evidence>
<dbReference type="InterPro" id="IPR014770">
    <property type="entry name" value="Munc13_1"/>
</dbReference>
<gene>
    <name evidence="9" type="ORF">TPSB3V08_LOCUS184</name>
</gene>
<dbReference type="AlphaFoldDB" id="A0A7R9CFD6"/>
<dbReference type="GO" id="GO:0016079">
    <property type="term" value="P:synaptic vesicle exocytosis"/>
    <property type="evidence" value="ECO:0007669"/>
    <property type="project" value="InterPro"/>
</dbReference>
<keyword evidence="2" id="KW-0813">Transport</keyword>
<keyword evidence="7" id="KW-0812">Transmembrane</keyword>
<evidence type="ECO:0000256" key="2">
    <source>
        <dbReference type="ARBA" id="ARBA00022448"/>
    </source>
</evidence>
<keyword evidence="4" id="KW-0446">Lipid-binding</keyword>
<evidence type="ECO:0000259" key="8">
    <source>
        <dbReference type="PROSITE" id="PS51258"/>
    </source>
</evidence>
<name>A0A7R9CFD6_TIMPO</name>
<dbReference type="InterPro" id="IPR033227">
    <property type="entry name" value="CAPS"/>
</dbReference>
<dbReference type="GO" id="GO:0008289">
    <property type="term" value="F:lipid binding"/>
    <property type="evidence" value="ECO:0007669"/>
    <property type="project" value="UniProtKB-KW"/>
</dbReference>
<dbReference type="InterPro" id="IPR010439">
    <property type="entry name" value="MUN_dom"/>
</dbReference>
<dbReference type="GO" id="GO:0098793">
    <property type="term" value="C:presynapse"/>
    <property type="evidence" value="ECO:0007669"/>
    <property type="project" value="GOC"/>
</dbReference>
<reference evidence="9" key="1">
    <citation type="submission" date="2020-11" db="EMBL/GenBank/DDBJ databases">
        <authorList>
            <person name="Tran Van P."/>
        </authorList>
    </citation>
    <scope>NUCLEOTIDE SEQUENCE</scope>
</reference>
<proteinExistence type="predicted"/>
<evidence type="ECO:0000256" key="4">
    <source>
        <dbReference type="ARBA" id="ARBA00023121"/>
    </source>
</evidence>
<evidence type="ECO:0000256" key="6">
    <source>
        <dbReference type="ARBA" id="ARBA00034103"/>
    </source>
</evidence>
<feature type="transmembrane region" description="Helical" evidence="7">
    <location>
        <begin position="83"/>
        <end position="104"/>
    </location>
</feature>
<keyword evidence="7" id="KW-1133">Transmembrane helix</keyword>
<dbReference type="GO" id="GO:1990504">
    <property type="term" value="P:dense core granule exocytosis"/>
    <property type="evidence" value="ECO:0007669"/>
    <property type="project" value="InterPro"/>
</dbReference>
<feature type="domain" description="MHD1" evidence="8">
    <location>
        <begin position="17"/>
        <end position="159"/>
    </location>
</feature>
<keyword evidence="5 7" id="KW-0472">Membrane</keyword>
<evidence type="ECO:0000313" key="9">
    <source>
        <dbReference type="EMBL" id="CAD7395441.1"/>
    </source>
</evidence>
<evidence type="ECO:0000256" key="5">
    <source>
        <dbReference type="ARBA" id="ARBA00023136"/>
    </source>
</evidence>
<dbReference type="Pfam" id="PF06292">
    <property type="entry name" value="MUN"/>
    <property type="match status" value="1"/>
</dbReference>
<evidence type="ECO:0000256" key="7">
    <source>
        <dbReference type="SAM" id="Phobius"/>
    </source>
</evidence>
<evidence type="ECO:0000256" key="1">
    <source>
        <dbReference type="ARBA" id="ARBA00004308"/>
    </source>
</evidence>
<sequence length="208" mass="23317">MDDTSSWSQLGNTLDTISFGRTEESIPCLHGTKLRLREHRSVNIIEACCCGLVWGGHSEVRQLNGALMEADGNRRKQTKTGTIIIKLVWGITVPILAHALYLAAVVNGCATSEDLFWKLDALQSFIRDLHWPDAEFRQHLEQRLKLMACDMIESCIQRQAFDKFIINLPNLLLAHQVTGVLDESDAVGTILEDDDVQAIPHYEETADC</sequence>
<comment type="subcellular location">
    <subcellularLocation>
        <location evidence="1">Endomembrane system</location>
    </subcellularLocation>
    <subcellularLocation>
        <location evidence="6">Synapse</location>
    </subcellularLocation>
</comment>
<keyword evidence="3" id="KW-0770">Synapse</keyword>
<dbReference type="GO" id="GO:0012505">
    <property type="term" value="C:endomembrane system"/>
    <property type="evidence" value="ECO:0007669"/>
    <property type="project" value="UniProtKB-SubCell"/>
</dbReference>
<dbReference type="PROSITE" id="PS51258">
    <property type="entry name" value="MHD1"/>
    <property type="match status" value="1"/>
</dbReference>